<feature type="transmembrane region" description="Helical" evidence="1">
    <location>
        <begin position="39"/>
        <end position="72"/>
    </location>
</feature>
<keyword evidence="1" id="KW-1133">Transmembrane helix</keyword>
<dbReference type="GeneID" id="28252053"/>
<gene>
    <name evidence="2" type="ORF">K529_019425</name>
</gene>
<evidence type="ECO:0000256" key="1">
    <source>
        <dbReference type="SAM" id="Phobius"/>
    </source>
</evidence>
<reference evidence="2 3" key="1">
    <citation type="journal article" date="2016" name="ISME J.">
        <title>Global occurrence and heterogeneity of the Roseobacter-clade species Ruegeria mobilis.</title>
        <authorList>
            <person name="Sonnenschein E."/>
            <person name="Gram L."/>
        </authorList>
    </citation>
    <scope>NUCLEOTIDE SEQUENCE [LARGE SCALE GENOMIC DNA]</scope>
    <source>
        <strain evidence="2 3">F1926</strain>
        <plasmid evidence="2 3">unnamed1</plasmid>
    </source>
</reference>
<dbReference type="AlphaFoldDB" id="A0A1B1A8T4"/>
<dbReference type="EMBL" id="CP015231">
    <property type="protein sequence ID" value="ANP42937.1"/>
    <property type="molecule type" value="Genomic_DNA"/>
</dbReference>
<keyword evidence="1" id="KW-0812">Transmembrane</keyword>
<evidence type="ECO:0000313" key="2">
    <source>
        <dbReference type="EMBL" id="ANP42937.1"/>
    </source>
</evidence>
<evidence type="ECO:0008006" key="4">
    <source>
        <dbReference type="Google" id="ProtNLM"/>
    </source>
</evidence>
<dbReference type="InterPro" id="IPR051082">
    <property type="entry name" value="Pentapeptide-BTB/POZ_domain"/>
</dbReference>
<dbReference type="Pfam" id="PF00805">
    <property type="entry name" value="Pentapeptide"/>
    <property type="match status" value="2"/>
</dbReference>
<evidence type="ECO:0000313" key="3">
    <source>
        <dbReference type="Proteomes" id="UP000013243"/>
    </source>
</evidence>
<dbReference type="RefSeq" id="WP_005612452.1">
    <property type="nucleotide sequence ID" value="NZ_CP015231.1"/>
</dbReference>
<dbReference type="SUPFAM" id="SSF141571">
    <property type="entry name" value="Pentapeptide repeat-like"/>
    <property type="match status" value="1"/>
</dbReference>
<geneLocation type="plasmid" evidence="2 3">
    <name>unnamed1</name>
</geneLocation>
<accession>A0A1B1A8T4</accession>
<keyword evidence="2" id="KW-0614">Plasmid</keyword>
<dbReference type="Proteomes" id="UP000013243">
    <property type="component" value="Plasmid unnamed1"/>
</dbReference>
<protein>
    <recommendedName>
        <fullName evidence="4">Pentapeptide repeat protein</fullName>
    </recommendedName>
</protein>
<keyword evidence="1" id="KW-0472">Membrane</keyword>
<name>A0A1B1A8T4_9RHOB</name>
<dbReference type="Gene3D" id="2.160.20.80">
    <property type="entry name" value="E3 ubiquitin-protein ligase SopA"/>
    <property type="match status" value="1"/>
</dbReference>
<organism evidence="2 3">
    <name type="scientific">Tritonibacter mobilis F1926</name>
    <dbReference type="NCBI Taxonomy" id="1265309"/>
    <lineage>
        <taxon>Bacteria</taxon>
        <taxon>Pseudomonadati</taxon>
        <taxon>Pseudomonadota</taxon>
        <taxon>Alphaproteobacteria</taxon>
        <taxon>Rhodobacterales</taxon>
        <taxon>Paracoccaceae</taxon>
        <taxon>Tritonibacter</taxon>
    </lineage>
</organism>
<proteinExistence type="predicted"/>
<sequence>MKHPYKLPCRSKKSLGVVESRFLDWIGLERLPSFENAAWFGPIVGVCLGLLAMALVVAGVATLIQFLSIVLLNSSEHEAIRNIGLAVVAVLGAPFVVWRAAVAQKQADIGEQSHITDQINKAVSGLGVEKTADRIGRPIKIYVGESETITQLVDNPDTFEMKPRSIERARYWDQTSLNHPETGCEEFEGLHIVIETWQEERTEIEWQSTPLKLDDGAAIASYGDWTVFSETAPNIEVRVGAIYALERICQDSPRDHIRIMEILTAYIRENSPVANLSPTVEPIEPKSPRTDIQAALDVVGRRSAKLVALEHSKRFRLDLRRSDLSWANFANGCFDGAQLSGCRLEAANFRNASLRGARLQGALLNFADFFSADLCGALLDHATLGRSDPRRGSITQARELRGMSVAGADLSSVGHLRVSEVDAPTFGTKDTILAPALAEKFKANLDDIDQYVFIARGNIVEDEHDVLQRLKATAFYGWSPFTSDDLATNSLRSELWNALGLVGFPFRDE</sequence>
<dbReference type="OrthoDB" id="7837851at2"/>
<feature type="transmembrane region" description="Helical" evidence="1">
    <location>
        <begin position="79"/>
        <end position="98"/>
    </location>
</feature>
<dbReference type="KEGG" id="rmb:K529_019425"/>
<dbReference type="PANTHER" id="PTHR14136:SF17">
    <property type="entry name" value="BTB_POZ DOMAIN-CONTAINING PROTEIN KCTD9"/>
    <property type="match status" value="1"/>
</dbReference>
<dbReference type="PANTHER" id="PTHR14136">
    <property type="entry name" value="BTB_POZ DOMAIN-CONTAINING PROTEIN KCTD9"/>
    <property type="match status" value="1"/>
</dbReference>
<dbReference type="InterPro" id="IPR001646">
    <property type="entry name" value="5peptide_repeat"/>
</dbReference>